<proteinExistence type="predicted"/>
<dbReference type="PANTHER" id="PTHR36216:SF1">
    <property type="entry name" value="HTH ARSR-TYPE DOMAIN-CONTAINING PROTEIN"/>
    <property type="match status" value="1"/>
</dbReference>
<evidence type="ECO:0000259" key="1">
    <source>
        <dbReference type="PROSITE" id="PS50987"/>
    </source>
</evidence>
<dbReference type="AlphaFoldDB" id="A0A9E7MA21"/>
<feature type="domain" description="HTH arsR-type" evidence="1">
    <location>
        <begin position="58"/>
        <end position="157"/>
    </location>
</feature>
<reference evidence="2 3" key="1">
    <citation type="submission" date="2021-08" db="EMBL/GenBank/DDBJ databases">
        <title>Thermococcus onnuriiensis IOH2.</title>
        <authorList>
            <person name="Park Y.-J."/>
        </authorList>
    </citation>
    <scope>NUCLEOTIDE SEQUENCE [LARGE SCALE GENOMIC DNA]</scope>
    <source>
        <strain evidence="2 3">IOH2</strain>
    </source>
</reference>
<evidence type="ECO:0000313" key="3">
    <source>
        <dbReference type="Proteomes" id="UP001056425"/>
    </source>
</evidence>
<dbReference type="PANTHER" id="PTHR36216">
    <property type="entry name" value="TRANSCRIPTIONAL REGULATOR, TRMB"/>
    <property type="match status" value="1"/>
</dbReference>
<evidence type="ECO:0000313" key="2">
    <source>
        <dbReference type="EMBL" id="USG99674.1"/>
    </source>
</evidence>
<dbReference type="GeneID" id="72778533"/>
<dbReference type="Pfam" id="PF13412">
    <property type="entry name" value="HTH_24"/>
    <property type="match status" value="1"/>
</dbReference>
<organism evidence="2 3">
    <name type="scientific">Thermococcus argininiproducens</name>
    <dbReference type="NCBI Taxonomy" id="2866384"/>
    <lineage>
        <taxon>Archaea</taxon>
        <taxon>Methanobacteriati</taxon>
        <taxon>Methanobacteriota</taxon>
        <taxon>Thermococci</taxon>
        <taxon>Thermococcales</taxon>
        <taxon>Thermococcaceae</taxon>
        <taxon>Thermococcus</taxon>
    </lineage>
</organism>
<dbReference type="CDD" id="cd00090">
    <property type="entry name" value="HTH_ARSR"/>
    <property type="match status" value="1"/>
</dbReference>
<keyword evidence="3" id="KW-1185">Reference proteome</keyword>
<sequence>MTSRERVLEHITKNPGITFRKLAQELEMGIGNLQYHLRHLERENKIVAKKLGGRKYIFPADFSESYKPLMIAISNESQRKILILLAEDEKNQHELAEKLNLTPSTINYHMERLEALGLVRKIKHGKNVIYQPNYDKDVLIRIIREYKPKIWDRLADKLIDLTLTFRGEEYD</sequence>
<gene>
    <name evidence="2" type="ORF">K1720_09255</name>
</gene>
<protein>
    <submittedName>
        <fullName evidence="2">Winged helix-turn-helix transcriptional regulator</fullName>
    </submittedName>
</protein>
<dbReference type="GO" id="GO:0003700">
    <property type="term" value="F:DNA-binding transcription factor activity"/>
    <property type="evidence" value="ECO:0007669"/>
    <property type="project" value="InterPro"/>
</dbReference>
<dbReference type="Proteomes" id="UP001056425">
    <property type="component" value="Chromosome"/>
</dbReference>
<dbReference type="Gene3D" id="1.10.10.10">
    <property type="entry name" value="Winged helix-like DNA-binding domain superfamily/Winged helix DNA-binding domain"/>
    <property type="match status" value="2"/>
</dbReference>
<dbReference type="PROSITE" id="PS50987">
    <property type="entry name" value="HTH_ARSR_2"/>
    <property type="match status" value="1"/>
</dbReference>
<dbReference type="InterPro" id="IPR056504">
    <property type="entry name" value="HTH_HVO_0163_N"/>
</dbReference>
<dbReference type="InterPro" id="IPR011991">
    <property type="entry name" value="ArsR-like_HTH"/>
</dbReference>
<accession>A0A9E7MA21</accession>
<dbReference type="RefSeq" id="WP_251948857.1">
    <property type="nucleotide sequence ID" value="NZ_CP080572.1"/>
</dbReference>
<name>A0A9E7MA21_9EURY</name>
<dbReference type="KEGG" id="thei:K1720_09255"/>
<dbReference type="SUPFAM" id="SSF46785">
    <property type="entry name" value="Winged helix' DNA-binding domain"/>
    <property type="match status" value="2"/>
</dbReference>
<dbReference type="InterPro" id="IPR036388">
    <property type="entry name" value="WH-like_DNA-bd_sf"/>
</dbReference>
<dbReference type="EMBL" id="CP080572">
    <property type="protein sequence ID" value="USG99674.1"/>
    <property type="molecule type" value="Genomic_DNA"/>
</dbReference>
<dbReference type="SMART" id="SM00418">
    <property type="entry name" value="HTH_ARSR"/>
    <property type="match status" value="1"/>
</dbReference>
<dbReference type="InterPro" id="IPR036390">
    <property type="entry name" value="WH_DNA-bd_sf"/>
</dbReference>
<dbReference type="InterPro" id="IPR001845">
    <property type="entry name" value="HTH_ArsR_DNA-bd_dom"/>
</dbReference>
<dbReference type="Pfam" id="PF24266">
    <property type="entry name" value="HTH_HVO_0163_N"/>
    <property type="match status" value="1"/>
</dbReference>